<dbReference type="RefSeq" id="WP_109460395.1">
    <property type="nucleotide sequence ID" value="NZ_QFBC01000012.1"/>
</dbReference>
<keyword evidence="2" id="KW-1185">Reference proteome</keyword>
<dbReference type="Proteomes" id="UP000245252">
    <property type="component" value="Unassembled WGS sequence"/>
</dbReference>
<dbReference type="EMBL" id="QFBC01000012">
    <property type="protein sequence ID" value="PWE53987.1"/>
    <property type="molecule type" value="Genomic_DNA"/>
</dbReference>
<dbReference type="AlphaFoldDB" id="A0A2U2DKZ5"/>
<dbReference type="OrthoDB" id="8371795at2"/>
<accession>A0A2U2DKZ5</accession>
<protein>
    <submittedName>
        <fullName evidence="1">Uncharacterized protein</fullName>
    </submittedName>
</protein>
<reference evidence="1 2" key="1">
    <citation type="submission" date="2018-05" db="EMBL/GenBank/DDBJ databases">
        <title>The draft genome of strain NS-104.</title>
        <authorList>
            <person name="Hang P."/>
            <person name="Jiang J."/>
        </authorList>
    </citation>
    <scope>NUCLEOTIDE SEQUENCE [LARGE SCALE GENOMIC DNA]</scope>
    <source>
        <strain evidence="1 2">NS-104</strain>
    </source>
</reference>
<evidence type="ECO:0000313" key="1">
    <source>
        <dbReference type="EMBL" id="PWE53987.1"/>
    </source>
</evidence>
<proteinExistence type="predicted"/>
<gene>
    <name evidence="1" type="ORF">DEM27_21890</name>
</gene>
<organism evidence="1 2">
    <name type="scientific">Metarhizobium album</name>
    <dbReference type="NCBI Taxonomy" id="2182425"/>
    <lineage>
        <taxon>Bacteria</taxon>
        <taxon>Pseudomonadati</taxon>
        <taxon>Pseudomonadota</taxon>
        <taxon>Alphaproteobacteria</taxon>
        <taxon>Hyphomicrobiales</taxon>
        <taxon>Rhizobiaceae</taxon>
        <taxon>Metarhizobium</taxon>
    </lineage>
</organism>
<name>A0A2U2DKZ5_9HYPH</name>
<evidence type="ECO:0000313" key="2">
    <source>
        <dbReference type="Proteomes" id="UP000245252"/>
    </source>
</evidence>
<sequence>MRTNGFDSYTQLQDHLADLDDVLTPTEQESRDASRDRNYENLVRQIAWLRKEVADMRTEISAVKQDTPPADRTWSQVATTVVITFIVSEMASRLRLGLAGAVAAPIVAAKIEKQIW</sequence>
<comment type="caution">
    <text evidence="1">The sequence shown here is derived from an EMBL/GenBank/DDBJ whole genome shotgun (WGS) entry which is preliminary data.</text>
</comment>